<sequence length="149" mass="15183">MSAIRRRAAASACAVVVLVTAACGPGQAADAGPPAETSPPSSDIECPMEPTDPVGAEQAATCVYRAWIADDETLESAYGAEGVTDELPFVAVEPEMTFNGCTEGGGTVLTGLVCSWTGVDIEPDVTLEMALSGSAVEGFRVAEVEAVRS</sequence>
<dbReference type="RefSeq" id="WP_227570801.1">
    <property type="nucleotide sequence ID" value="NZ_CP101988.1"/>
</dbReference>
<proteinExistence type="predicted"/>
<feature type="region of interest" description="Disordered" evidence="1">
    <location>
        <begin position="27"/>
        <end position="53"/>
    </location>
</feature>
<protein>
    <recommendedName>
        <fullName evidence="5">Lipoprotein</fullName>
    </recommendedName>
</protein>
<dbReference type="PROSITE" id="PS51257">
    <property type="entry name" value="PROKAR_LIPOPROTEIN"/>
    <property type="match status" value="1"/>
</dbReference>
<feature type="chain" id="PRO_5045189369" description="Lipoprotein" evidence="2">
    <location>
        <begin position="29"/>
        <end position="149"/>
    </location>
</feature>
<feature type="signal peptide" evidence="2">
    <location>
        <begin position="1"/>
        <end position="28"/>
    </location>
</feature>
<dbReference type="EMBL" id="CP101988">
    <property type="protein sequence ID" value="UUI76216.1"/>
    <property type="molecule type" value="Genomic_DNA"/>
</dbReference>
<gene>
    <name evidence="3" type="ORF">NP064_04750</name>
</gene>
<organism evidence="3 4">
    <name type="scientific">Cellulomonas chengniuliangii</name>
    <dbReference type="NCBI Taxonomy" id="2968084"/>
    <lineage>
        <taxon>Bacteria</taxon>
        <taxon>Bacillati</taxon>
        <taxon>Actinomycetota</taxon>
        <taxon>Actinomycetes</taxon>
        <taxon>Micrococcales</taxon>
        <taxon>Cellulomonadaceae</taxon>
        <taxon>Cellulomonas</taxon>
    </lineage>
</organism>
<evidence type="ECO:0000313" key="4">
    <source>
        <dbReference type="Proteomes" id="UP001316189"/>
    </source>
</evidence>
<evidence type="ECO:0008006" key="5">
    <source>
        <dbReference type="Google" id="ProtNLM"/>
    </source>
</evidence>
<keyword evidence="2" id="KW-0732">Signal</keyword>
<dbReference type="Proteomes" id="UP001316189">
    <property type="component" value="Chromosome"/>
</dbReference>
<evidence type="ECO:0000313" key="3">
    <source>
        <dbReference type="EMBL" id="UUI76216.1"/>
    </source>
</evidence>
<keyword evidence="4" id="KW-1185">Reference proteome</keyword>
<evidence type="ECO:0000256" key="1">
    <source>
        <dbReference type="SAM" id="MobiDB-lite"/>
    </source>
</evidence>
<name>A0ABY5L0B0_9CELL</name>
<reference evidence="3 4" key="1">
    <citation type="submission" date="2022-07" db="EMBL/GenBank/DDBJ databases">
        <title>Novel species in genus cellulomonas.</title>
        <authorList>
            <person name="Ye L."/>
        </authorList>
    </citation>
    <scope>NUCLEOTIDE SEQUENCE [LARGE SCALE GENOMIC DNA]</scope>
    <source>
        <strain evidence="4">zg-Y338</strain>
    </source>
</reference>
<evidence type="ECO:0000256" key="2">
    <source>
        <dbReference type="SAM" id="SignalP"/>
    </source>
</evidence>
<accession>A0ABY5L0B0</accession>